<dbReference type="InterPro" id="IPR040459">
    <property type="entry name" value="MJ1316"/>
</dbReference>
<protein>
    <recommendedName>
        <fullName evidence="1">UPF0248 protein MetfoDRAFT_0776</fullName>
    </recommendedName>
</protein>
<dbReference type="Proteomes" id="UP000003706">
    <property type="component" value="Unassembled WGS sequence"/>
</dbReference>
<keyword evidence="4" id="KW-1185">Reference proteome</keyword>
<gene>
    <name evidence="3" type="ORF">MetfoDRAFT_0776</name>
</gene>
<organism evidence="3 4">
    <name type="scientific">Methanotorris formicicus Mc-S-70</name>
    <dbReference type="NCBI Taxonomy" id="647171"/>
    <lineage>
        <taxon>Archaea</taxon>
        <taxon>Methanobacteriati</taxon>
        <taxon>Methanobacteriota</taxon>
        <taxon>Methanomada group</taxon>
        <taxon>Methanococci</taxon>
        <taxon>Methanococcales</taxon>
        <taxon>Methanocaldococcaceae</taxon>
        <taxon>Methanotorris</taxon>
    </lineage>
</organism>
<evidence type="ECO:0000259" key="2">
    <source>
        <dbReference type="Pfam" id="PF04457"/>
    </source>
</evidence>
<comment type="similarity">
    <text evidence="1">Belongs to the UPF0248 family.</text>
</comment>
<dbReference type="OrthoDB" id="14794at2157"/>
<reference evidence="3 4" key="1">
    <citation type="submission" date="2011-09" db="EMBL/GenBank/DDBJ databases">
        <title>The draft genome of Methanotorris formicicus Mc-S-70.</title>
        <authorList>
            <consortium name="US DOE Joint Genome Institute (JGI-PGF)"/>
            <person name="Lucas S."/>
            <person name="Han J."/>
            <person name="Lapidus A."/>
            <person name="Cheng J.-F."/>
            <person name="Goodwin L."/>
            <person name="Pitluck S."/>
            <person name="Peters L."/>
            <person name="Land M.L."/>
            <person name="Hauser L."/>
            <person name="Sieprawska-Lupa M."/>
            <person name="Takai K."/>
            <person name="Miyazaki J."/>
            <person name="Whitman W."/>
            <person name="Woyke T.J."/>
        </authorList>
    </citation>
    <scope>NUCLEOTIDE SEQUENCE [LARGE SCALE GENOMIC DNA]</scope>
    <source>
        <strain evidence="3 4">Mc-S-70</strain>
    </source>
</reference>
<evidence type="ECO:0000313" key="4">
    <source>
        <dbReference type="Proteomes" id="UP000003706"/>
    </source>
</evidence>
<dbReference type="InterPro" id="IPR007547">
    <property type="entry name" value="UPF0248"/>
</dbReference>
<dbReference type="AlphaFoldDB" id="H1KYA3"/>
<dbReference type="NCBIfam" id="NF003272">
    <property type="entry name" value="PRK04257.1"/>
    <property type="match status" value="1"/>
</dbReference>
<comment type="caution">
    <text evidence="3">The sequence shown here is derived from an EMBL/GenBank/DDBJ whole genome shotgun (WGS) entry which is preliminary data.</text>
</comment>
<accession>H1KYA3</accession>
<dbReference type="RefSeq" id="WP_007044215.1">
    <property type="nucleotide sequence ID" value="NZ_AGJL01000015.1"/>
</dbReference>
<dbReference type="PATRIC" id="fig|647171.4.peg.765"/>
<name>H1KYA3_9EURY</name>
<feature type="domain" description="MJ1316 RNA cyclic group end recognition" evidence="2">
    <location>
        <begin position="3"/>
        <end position="75"/>
    </location>
</feature>
<evidence type="ECO:0000313" key="3">
    <source>
        <dbReference type="EMBL" id="EHP87368.1"/>
    </source>
</evidence>
<dbReference type="EMBL" id="AGJL01000015">
    <property type="protein sequence ID" value="EHP87368.1"/>
    <property type="molecule type" value="Genomic_DNA"/>
</dbReference>
<dbReference type="STRING" id="647171.MetfoDRAFT_0776"/>
<dbReference type="Pfam" id="PF04457">
    <property type="entry name" value="MJ1316"/>
    <property type="match status" value="1"/>
</dbReference>
<evidence type="ECO:0000256" key="1">
    <source>
        <dbReference type="HAMAP-Rule" id="MF_01245"/>
    </source>
</evidence>
<proteinExistence type="inferred from homology"/>
<dbReference type="HAMAP" id="MF_01245">
    <property type="entry name" value="UPF0248"/>
    <property type="match status" value="1"/>
</dbReference>
<sequence>MLKELINKILWHPKYNPGDFEIVYLHRGTEDNKKAVSMDEIHIEGSFIVHDTTYIPIHRILEIRNKKTKEILFQRNKDADFIEEYEDEV</sequence>